<dbReference type="KEGG" id="pda:120107820"/>
<organism evidence="5 6">
    <name type="scientific">Phoenix dactylifera</name>
    <name type="common">Date palm</name>
    <dbReference type="NCBI Taxonomy" id="42345"/>
    <lineage>
        <taxon>Eukaryota</taxon>
        <taxon>Viridiplantae</taxon>
        <taxon>Streptophyta</taxon>
        <taxon>Embryophyta</taxon>
        <taxon>Tracheophyta</taxon>
        <taxon>Spermatophyta</taxon>
        <taxon>Magnoliopsida</taxon>
        <taxon>Liliopsida</taxon>
        <taxon>Arecaceae</taxon>
        <taxon>Coryphoideae</taxon>
        <taxon>Phoeniceae</taxon>
        <taxon>Phoenix</taxon>
    </lineage>
</organism>
<protein>
    <submittedName>
        <fullName evidence="6">Uncharacterized protein LOC120107820 isoform X1</fullName>
    </submittedName>
</protein>
<dbReference type="PANTHER" id="PTHR30620:SF120">
    <property type="entry name" value="GLYCOSYL HYDROLASE FAMILY 3 N TERMINAL DOMAIN CONTAINING PROTEIN, EXPRESSED"/>
    <property type="match status" value="1"/>
</dbReference>
<proteinExistence type="predicted"/>
<feature type="compositionally biased region" description="Basic and acidic residues" evidence="3">
    <location>
        <begin position="86"/>
        <end position="104"/>
    </location>
</feature>
<evidence type="ECO:0000256" key="1">
    <source>
        <dbReference type="ARBA" id="ARBA00022801"/>
    </source>
</evidence>
<dbReference type="GO" id="GO:0009251">
    <property type="term" value="P:glucan catabolic process"/>
    <property type="evidence" value="ECO:0007669"/>
    <property type="project" value="TreeGrafter"/>
</dbReference>
<dbReference type="Pfam" id="PF01915">
    <property type="entry name" value="Glyco_hydro_3_C"/>
    <property type="match status" value="1"/>
</dbReference>
<evidence type="ECO:0000256" key="3">
    <source>
        <dbReference type="SAM" id="MobiDB-lite"/>
    </source>
</evidence>
<feature type="domain" description="Glycoside hydrolase family 3 C-terminal" evidence="4">
    <location>
        <begin position="286"/>
        <end position="332"/>
    </location>
</feature>
<evidence type="ECO:0000259" key="4">
    <source>
        <dbReference type="Pfam" id="PF01915"/>
    </source>
</evidence>
<feature type="region of interest" description="Disordered" evidence="3">
    <location>
        <begin position="189"/>
        <end position="279"/>
    </location>
</feature>
<dbReference type="InterPro" id="IPR036881">
    <property type="entry name" value="Glyco_hydro_3_C_sf"/>
</dbReference>
<keyword evidence="1" id="KW-0378">Hydrolase</keyword>
<feature type="compositionally biased region" description="Basic residues" evidence="3">
    <location>
        <begin position="47"/>
        <end position="68"/>
    </location>
</feature>
<evidence type="ECO:0000313" key="6">
    <source>
        <dbReference type="RefSeq" id="XP_038977216.1"/>
    </source>
</evidence>
<feature type="region of interest" description="Disordered" evidence="3">
    <location>
        <begin position="1"/>
        <end position="105"/>
    </location>
</feature>
<name>A0A8B8ZSJ0_PHODC</name>
<keyword evidence="5" id="KW-1185">Reference proteome</keyword>
<dbReference type="GeneID" id="120107820"/>
<feature type="compositionally biased region" description="Basic and acidic residues" evidence="3">
    <location>
        <begin position="263"/>
        <end position="279"/>
    </location>
</feature>
<dbReference type="InterPro" id="IPR002772">
    <property type="entry name" value="Glyco_hydro_3_C"/>
</dbReference>
<dbReference type="RefSeq" id="XP_038977216.1">
    <property type="nucleotide sequence ID" value="XM_039121288.1"/>
</dbReference>
<evidence type="ECO:0000256" key="2">
    <source>
        <dbReference type="ARBA" id="ARBA00023295"/>
    </source>
</evidence>
<dbReference type="AlphaFoldDB" id="A0A8B8ZSJ0"/>
<dbReference type="InterPro" id="IPR051915">
    <property type="entry name" value="Cellulose_Degrad_GH3"/>
</dbReference>
<dbReference type="Gene3D" id="3.40.50.1700">
    <property type="entry name" value="Glycoside hydrolase family 3 C-terminal domain"/>
    <property type="match status" value="1"/>
</dbReference>
<gene>
    <name evidence="6" type="primary">LOC120107820</name>
</gene>
<dbReference type="Proteomes" id="UP000228380">
    <property type="component" value="Unplaced"/>
</dbReference>
<dbReference type="OrthoDB" id="1730990at2759"/>
<feature type="compositionally biased region" description="Gly residues" evidence="3">
    <location>
        <begin position="222"/>
        <end position="233"/>
    </location>
</feature>
<dbReference type="GO" id="GO:0008422">
    <property type="term" value="F:beta-glucosidase activity"/>
    <property type="evidence" value="ECO:0007669"/>
    <property type="project" value="TreeGrafter"/>
</dbReference>
<evidence type="ECO:0000313" key="5">
    <source>
        <dbReference type="Proteomes" id="UP000228380"/>
    </source>
</evidence>
<reference evidence="6" key="1">
    <citation type="submission" date="2025-08" db="UniProtKB">
        <authorList>
            <consortium name="RefSeq"/>
        </authorList>
    </citation>
    <scope>IDENTIFICATION</scope>
    <source>
        <tissue evidence="6">Young leaves</tissue>
    </source>
</reference>
<keyword evidence="2" id="KW-0326">Glycosidase</keyword>
<sequence length="402" mass="43094">MASPLCFNGETEGEKKGDAEPNQAHPRPSGQSGPSPDRAHLGSACRHPGHRRLSRSRPRVPRRGRRAVRPWQSPPPSGEEVVAPPTEREVEKKIKKEKEGEKKGGSYLGLSRLLSVTVVLLLRHGRIEVREVPGDKLTPASLRRKFSPSLSHCSHPGEGHPSAAVAGAAAGRGSVGLLRGAPRVVGLLRGARPTSRTPFDSSGTTSEEVQGLPFCRSEVGASPGGGSPHGGTARGRRGRGEAKREEGWEKGSAGGKRRRKKGDRAPGGDGGGRERGEWRRRGEKSLVLLKNGKFTDNPLLPLPKKAKKILVAGSHADNLGCQCGGWTITWQGRSGNNLTIGKHSKHLRLTLFLISDIAEHGNVLNFERSFATGTTILDAIKAIVDTTTKVVYSGKLSKWNLD</sequence>
<dbReference type="SUPFAM" id="SSF52279">
    <property type="entry name" value="Beta-D-glucan exohydrolase, C-terminal domain"/>
    <property type="match status" value="1"/>
</dbReference>
<feature type="compositionally biased region" description="Basic and acidic residues" evidence="3">
    <location>
        <begin position="238"/>
        <end position="249"/>
    </location>
</feature>
<accession>A0A8B8ZSJ0</accession>
<feature type="compositionally biased region" description="Polar residues" evidence="3">
    <location>
        <begin position="194"/>
        <end position="208"/>
    </location>
</feature>
<dbReference type="PANTHER" id="PTHR30620">
    <property type="entry name" value="PERIPLASMIC BETA-GLUCOSIDASE-RELATED"/>
    <property type="match status" value="1"/>
</dbReference>